<keyword evidence="1" id="KW-0812">Transmembrane</keyword>
<keyword evidence="1" id="KW-1133">Transmembrane helix</keyword>
<feature type="transmembrane region" description="Helical" evidence="1">
    <location>
        <begin position="36"/>
        <end position="58"/>
    </location>
</feature>
<comment type="caution">
    <text evidence="2">The sequence shown here is derived from an EMBL/GenBank/DDBJ whole genome shotgun (WGS) entry which is preliminary data.</text>
</comment>
<organism evidence="2">
    <name type="scientific">bioreactor metagenome</name>
    <dbReference type="NCBI Taxonomy" id="1076179"/>
    <lineage>
        <taxon>unclassified sequences</taxon>
        <taxon>metagenomes</taxon>
        <taxon>ecological metagenomes</taxon>
    </lineage>
</organism>
<reference evidence="2" key="1">
    <citation type="submission" date="2019-08" db="EMBL/GenBank/DDBJ databases">
        <authorList>
            <person name="Kucharzyk K."/>
            <person name="Murdoch R.W."/>
            <person name="Higgins S."/>
            <person name="Loffler F."/>
        </authorList>
    </citation>
    <scope>NUCLEOTIDE SEQUENCE</scope>
</reference>
<name>A0A645EW68_9ZZZZ</name>
<gene>
    <name evidence="2" type="ORF">SDC9_152927</name>
</gene>
<accession>A0A645EW68</accession>
<evidence type="ECO:0000256" key="1">
    <source>
        <dbReference type="SAM" id="Phobius"/>
    </source>
</evidence>
<protein>
    <submittedName>
        <fullName evidence="2">Uncharacterized protein</fullName>
    </submittedName>
</protein>
<dbReference type="EMBL" id="VSSQ01051587">
    <property type="protein sequence ID" value="MPN05676.1"/>
    <property type="molecule type" value="Genomic_DNA"/>
</dbReference>
<proteinExistence type="predicted"/>
<sequence>MIMAGGLLLAGGLQCYFWRIIGLSIGETNELIRPYLALRAAGGGLYAMGSLGLTFLVIKSIWPNIRYFFYSTVPLPARQADLVRIRDLMMLFIEKAKIMEQVLRKILERLKKDR</sequence>
<keyword evidence="1" id="KW-0472">Membrane</keyword>
<dbReference type="AlphaFoldDB" id="A0A645EW68"/>
<evidence type="ECO:0000313" key="2">
    <source>
        <dbReference type="EMBL" id="MPN05676.1"/>
    </source>
</evidence>